<dbReference type="Gene3D" id="1.10.10.60">
    <property type="entry name" value="Homeodomain-like"/>
    <property type="match status" value="1"/>
</dbReference>
<keyword evidence="1" id="KW-0805">Transcription regulation</keyword>
<dbReference type="Proteomes" id="UP000264310">
    <property type="component" value="Unassembled WGS sequence"/>
</dbReference>
<keyword evidence="6" id="KW-1185">Reference proteome</keyword>
<evidence type="ECO:0000259" key="4">
    <source>
        <dbReference type="PROSITE" id="PS01124"/>
    </source>
</evidence>
<proteinExistence type="predicted"/>
<dbReference type="SUPFAM" id="SSF46689">
    <property type="entry name" value="Homeodomain-like"/>
    <property type="match status" value="1"/>
</dbReference>
<dbReference type="SMART" id="SM00342">
    <property type="entry name" value="HTH_ARAC"/>
    <property type="match status" value="1"/>
</dbReference>
<dbReference type="Pfam" id="PF14525">
    <property type="entry name" value="AraC_binding_2"/>
    <property type="match status" value="1"/>
</dbReference>
<dbReference type="InterPro" id="IPR009057">
    <property type="entry name" value="Homeodomain-like_sf"/>
</dbReference>
<dbReference type="InterPro" id="IPR018060">
    <property type="entry name" value="HTH_AraC"/>
</dbReference>
<organism evidence="5 6">
    <name type="scientific">Fulvimarina endophytica</name>
    <dbReference type="NCBI Taxonomy" id="2293836"/>
    <lineage>
        <taxon>Bacteria</taxon>
        <taxon>Pseudomonadati</taxon>
        <taxon>Pseudomonadota</taxon>
        <taxon>Alphaproteobacteria</taxon>
        <taxon>Hyphomicrobiales</taxon>
        <taxon>Aurantimonadaceae</taxon>
        <taxon>Fulvimarina</taxon>
    </lineage>
</organism>
<dbReference type="InterPro" id="IPR050204">
    <property type="entry name" value="AraC_XylS_family_regulators"/>
</dbReference>
<name>A0A371X9X3_9HYPH</name>
<evidence type="ECO:0000256" key="1">
    <source>
        <dbReference type="ARBA" id="ARBA00023015"/>
    </source>
</evidence>
<dbReference type="PROSITE" id="PS01124">
    <property type="entry name" value="HTH_ARAC_FAMILY_2"/>
    <property type="match status" value="1"/>
</dbReference>
<evidence type="ECO:0000313" key="5">
    <source>
        <dbReference type="EMBL" id="RFC65992.1"/>
    </source>
</evidence>
<dbReference type="AlphaFoldDB" id="A0A371X9X3"/>
<evidence type="ECO:0000313" key="6">
    <source>
        <dbReference type="Proteomes" id="UP000264310"/>
    </source>
</evidence>
<dbReference type="InterPro" id="IPR035418">
    <property type="entry name" value="AraC-bd_2"/>
</dbReference>
<evidence type="ECO:0000256" key="2">
    <source>
        <dbReference type="ARBA" id="ARBA00023125"/>
    </source>
</evidence>
<evidence type="ECO:0000256" key="3">
    <source>
        <dbReference type="ARBA" id="ARBA00023163"/>
    </source>
</evidence>
<keyword evidence="2" id="KW-0238">DNA-binding</keyword>
<protein>
    <submittedName>
        <fullName evidence="5">AraC family transcriptional regulator</fullName>
    </submittedName>
</protein>
<dbReference type="RefSeq" id="WP_116681242.1">
    <property type="nucleotide sequence ID" value="NZ_QURL01000001.1"/>
</dbReference>
<dbReference type="GO" id="GO:0003700">
    <property type="term" value="F:DNA-binding transcription factor activity"/>
    <property type="evidence" value="ECO:0007669"/>
    <property type="project" value="InterPro"/>
</dbReference>
<accession>A0A371X9X3</accession>
<dbReference type="OrthoDB" id="7908913at2"/>
<feature type="domain" description="HTH araC/xylS-type" evidence="4">
    <location>
        <begin position="193"/>
        <end position="292"/>
    </location>
</feature>
<reference evidence="5 6" key="1">
    <citation type="submission" date="2018-08" db="EMBL/GenBank/DDBJ databases">
        <title>Fulvimarina sp. 85, whole genome shotgun sequence.</title>
        <authorList>
            <person name="Tuo L."/>
        </authorList>
    </citation>
    <scope>NUCLEOTIDE SEQUENCE [LARGE SCALE GENOMIC DNA]</scope>
    <source>
        <strain evidence="5 6">85</strain>
    </source>
</reference>
<keyword evidence="3" id="KW-0804">Transcription</keyword>
<dbReference type="GO" id="GO:0043565">
    <property type="term" value="F:sequence-specific DNA binding"/>
    <property type="evidence" value="ECO:0007669"/>
    <property type="project" value="InterPro"/>
</dbReference>
<dbReference type="EMBL" id="QURL01000001">
    <property type="protein sequence ID" value="RFC65992.1"/>
    <property type="molecule type" value="Genomic_DNA"/>
</dbReference>
<gene>
    <name evidence="5" type="ORF">DYI37_00465</name>
</gene>
<sequence>MGDGDRYASAFEDCAVVAVPAADERPLTYDSWQVGSLRFLSGSSAPVSVDRSGDEVARFEVFTISLLVSGTSKVTAEGRTCLFGPGDLILIDERFPYATEASATSFVTMLIDCGRVLMPHQLPDEFSTNARKTAGLGATALAAFVRTMIFNRQPTNMIEAEQISRAAGELVRGVRLTMRLPTASDDRRHPVHDSVREFVTNNLTSQTLTPEAIASALRISRSTLYRAFAATGGVAQLIQAMRMDAARDLLLMPGETRSIAEIADHFHFSGAAHFSRVFKTRYGVTPQRLRARGRIGDPDD</sequence>
<dbReference type="Pfam" id="PF12833">
    <property type="entry name" value="HTH_18"/>
    <property type="match status" value="1"/>
</dbReference>
<dbReference type="PANTHER" id="PTHR46796">
    <property type="entry name" value="HTH-TYPE TRANSCRIPTIONAL ACTIVATOR RHAS-RELATED"/>
    <property type="match status" value="1"/>
</dbReference>
<comment type="caution">
    <text evidence="5">The sequence shown here is derived from an EMBL/GenBank/DDBJ whole genome shotgun (WGS) entry which is preliminary data.</text>
</comment>